<feature type="region of interest" description="Disordered" evidence="1">
    <location>
        <begin position="261"/>
        <end position="282"/>
    </location>
</feature>
<feature type="compositionally biased region" description="Low complexity" evidence="1">
    <location>
        <begin position="335"/>
        <end position="356"/>
    </location>
</feature>
<feature type="region of interest" description="Disordered" evidence="1">
    <location>
        <begin position="110"/>
        <end position="154"/>
    </location>
</feature>
<feature type="region of interest" description="Disordered" evidence="1">
    <location>
        <begin position="332"/>
        <end position="378"/>
    </location>
</feature>
<organism evidence="3">
    <name type="scientific">Cacopsylla melanoneura</name>
    <dbReference type="NCBI Taxonomy" id="428564"/>
    <lineage>
        <taxon>Eukaryota</taxon>
        <taxon>Metazoa</taxon>
        <taxon>Ecdysozoa</taxon>
        <taxon>Arthropoda</taxon>
        <taxon>Hexapoda</taxon>
        <taxon>Insecta</taxon>
        <taxon>Pterygota</taxon>
        <taxon>Neoptera</taxon>
        <taxon>Paraneoptera</taxon>
        <taxon>Hemiptera</taxon>
        <taxon>Sternorrhyncha</taxon>
        <taxon>Psylloidea</taxon>
        <taxon>Psyllidae</taxon>
        <taxon>Psyllinae</taxon>
        <taxon>Cacopsylla</taxon>
    </lineage>
</organism>
<evidence type="ECO:0000256" key="1">
    <source>
        <dbReference type="SAM" id="MobiDB-lite"/>
    </source>
</evidence>
<dbReference type="EMBL" id="HBUF01090521">
    <property type="protein sequence ID" value="CAG6635584.1"/>
    <property type="molecule type" value="Transcribed_RNA"/>
</dbReference>
<sequence length="511" mass="57588">MFYLLPLLFVSVILKTSKSLNLPTSLVIPLPRLFDLPFTYDENFIPDYQELFHPLRPRTPHSDVFVQIPSQLEVSIKRLPASRLGDSIVRFLSRFPSYSRTRSPSQSVLDIDDVTRGSPGLAANAEDSIRRFSQSENSEDANGIPPGQKENVGYPLRRAPSLLDLSRDSFTINPLEEVDSTGETLSQPSYSLPTLPSQSEYEDKTLHFYGELNRDFQSRSVHPEYFTKGSPTLLAHLIDLNGVSPSHSELNAEVLTRKTPSQSSDLFSFDPSVDSTRRAPSLTDEVKYSIRRSDSSNLPSASLSEDVIRMSVSQSLAKTDDLTRGYPSQSDDTLFFHSSSQSSDSVHPFPSQSPDSLLPPPAQYEDAESSNKKFEPRSSGSAFIHSFVSSLRESFESVNALLTDPPPSQLEYQDKPLQYYDTRQYDTRQVGEEMRFLDRMPYYINSTRNFDTIPSEEDDLISMPSQTEDSFNINRVRNIWSALKCLQSNSLPPSYISEPQLCETGLNSMQY</sequence>
<evidence type="ECO:0000313" key="3">
    <source>
        <dbReference type="EMBL" id="CAG6635584.1"/>
    </source>
</evidence>
<reference evidence="3" key="1">
    <citation type="submission" date="2021-05" db="EMBL/GenBank/DDBJ databases">
        <authorList>
            <person name="Alioto T."/>
            <person name="Alioto T."/>
            <person name="Gomez Garrido J."/>
        </authorList>
    </citation>
    <scope>NUCLEOTIDE SEQUENCE</scope>
</reference>
<evidence type="ECO:0000256" key="2">
    <source>
        <dbReference type="SAM" id="SignalP"/>
    </source>
</evidence>
<proteinExistence type="predicted"/>
<keyword evidence="2" id="KW-0732">Signal</keyword>
<name>A0A8D8VVW3_9HEMI</name>
<protein>
    <submittedName>
        <fullName evidence="3">Uncharacterized protein</fullName>
    </submittedName>
</protein>
<feature type="signal peptide" evidence="2">
    <location>
        <begin position="1"/>
        <end position="19"/>
    </location>
</feature>
<feature type="chain" id="PRO_5036428774" evidence="2">
    <location>
        <begin position="20"/>
        <end position="511"/>
    </location>
</feature>
<accession>A0A8D8VVW3</accession>
<dbReference type="AlphaFoldDB" id="A0A8D8VVW3"/>
<dbReference type="EMBL" id="HBUF01090520">
    <property type="protein sequence ID" value="CAG6635583.1"/>
    <property type="molecule type" value="Transcribed_RNA"/>
</dbReference>